<evidence type="ECO:0000256" key="4">
    <source>
        <dbReference type="SAM" id="MobiDB-lite"/>
    </source>
</evidence>
<feature type="domain" description="HTH luxR-type" evidence="5">
    <location>
        <begin position="139"/>
        <end position="204"/>
    </location>
</feature>
<dbReference type="InterPro" id="IPR011006">
    <property type="entry name" value="CheY-like_superfamily"/>
</dbReference>
<dbReference type="Pfam" id="PF00072">
    <property type="entry name" value="Response_reg"/>
    <property type="match status" value="1"/>
</dbReference>
<dbReference type="SUPFAM" id="SSF52172">
    <property type="entry name" value="CheY-like"/>
    <property type="match status" value="1"/>
</dbReference>
<dbReference type="InterPro" id="IPR058245">
    <property type="entry name" value="NreC/VraR/RcsB-like_REC"/>
</dbReference>
<dbReference type="EMBL" id="JBELQC010000001">
    <property type="protein sequence ID" value="MFL9841144.1"/>
    <property type="molecule type" value="Genomic_DNA"/>
</dbReference>
<keyword evidence="1 3" id="KW-0597">Phosphoprotein</keyword>
<dbReference type="CDD" id="cd06170">
    <property type="entry name" value="LuxR_C_like"/>
    <property type="match status" value="1"/>
</dbReference>
<gene>
    <name evidence="7" type="ORF">ABS767_09235</name>
</gene>
<evidence type="ECO:0000259" key="5">
    <source>
        <dbReference type="PROSITE" id="PS50043"/>
    </source>
</evidence>
<dbReference type="InterPro" id="IPR016032">
    <property type="entry name" value="Sig_transdc_resp-reg_C-effctor"/>
</dbReference>
<dbReference type="SMART" id="SM00448">
    <property type="entry name" value="REC"/>
    <property type="match status" value="1"/>
</dbReference>
<feature type="modified residue" description="4-aspartylphosphate" evidence="3">
    <location>
        <position position="57"/>
    </location>
</feature>
<reference evidence="7 8" key="1">
    <citation type="submission" date="2024-06" db="EMBL/GenBank/DDBJ databases">
        <authorList>
            <person name="Kaempfer P."/>
            <person name="Viver T."/>
        </authorList>
    </citation>
    <scope>NUCLEOTIDE SEQUENCE [LARGE SCALE GENOMIC DNA]</scope>
    <source>
        <strain evidence="7 8">ST-64</strain>
    </source>
</reference>
<feature type="compositionally biased region" description="Polar residues" evidence="4">
    <location>
        <begin position="135"/>
        <end position="146"/>
    </location>
</feature>
<dbReference type="Pfam" id="PF00196">
    <property type="entry name" value="GerE"/>
    <property type="match status" value="1"/>
</dbReference>
<proteinExistence type="predicted"/>
<dbReference type="InterPro" id="IPR039420">
    <property type="entry name" value="WalR-like"/>
</dbReference>
<dbReference type="RefSeq" id="WP_408078059.1">
    <property type="nucleotide sequence ID" value="NZ_JBELQC010000001.1"/>
</dbReference>
<dbReference type="SUPFAM" id="SSF46894">
    <property type="entry name" value="C-terminal effector domain of the bipartite response regulators"/>
    <property type="match status" value="1"/>
</dbReference>
<evidence type="ECO:0000256" key="1">
    <source>
        <dbReference type="ARBA" id="ARBA00022553"/>
    </source>
</evidence>
<evidence type="ECO:0000256" key="2">
    <source>
        <dbReference type="ARBA" id="ARBA00023125"/>
    </source>
</evidence>
<dbReference type="PRINTS" id="PR00038">
    <property type="entry name" value="HTHLUXR"/>
</dbReference>
<dbReference type="Gene3D" id="3.40.50.2300">
    <property type="match status" value="1"/>
</dbReference>
<name>A0ABW8YMB3_9SPHN</name>
<dbReference type="InterPro" id="IPR001789">
    <property type="entry name" value="Sig_transdc_resp-reg_receiver"/>
</dbReference>
<sequence>MSKPIRVLIADDHMVVRHGVAQLLSAAPDVTVVGEAQSGEEAVARCTELVPDIVLMDIRMPGMGGLAAAEAIRRACPNVRVIGLSTFAETHTVTSMLATGARAHLAKSVTFDELIGAIRKVAAGETVEPAPPPRSSTANGSPSPAITGQQRRALALLAKGFTNAEIAGYLGVSISTANYHVGAILAKLGVSNRAEAAAIATREQLIDEGDL</sequence>
<evidence type="ECO:0000313" key="8">
    <source>
        <dbReference type="Proteomes" id="UP001629244"/>
    </source>
</evidence>
<accession>A0ABW8YMB3</accession>
<dbReference type="PROSITE" id="PS50110">
    <property type="entry name" value="RESPONSE_REGULATORY"/>
    <property type="match status" value="1"/>
</dbReference>
<feature type="region of interest" description="Disordered" evidence="4">
    <location>
        <begin position="125"/>
        <end position="146"/>
    </location>
</feature>
<dbReference type="PROSITE" id="PS50043">
    <property type="entry name" value="HTH_LUXR_2"/>
    <property type="match status" value="1"/>
</dbReference>
<dbReference type="PANTHER" id="PTHR43214">
    <property type="entry name" value="TWO-COMPONENT RESPONSE REGULATOR"/>
    <property type="match status" value="1"/>
</dbReference>
<evidence type="ECO:0000256" key="3">
    <source>
        <dbReference type="PROSITE-ProRule" id="PRU00169"/>
    </source>
</evidence>
<dbReference type="InterPro" id="IPR000792">
    <property type="entry name" value="Tscrpt_reg_LuxR_C"/>
</dbReference>
<keyword evidence="2" id="KW-0238">DNA-binding</keyword>
<organism evidence="7 8">
    <name type="scientific">Sphingomonas plantiphila</name>
    <dbReference type="NCBI Taxonomy" id="3163295"/>
    <lineage>
        <taxon>Bacteria</taxon>
        <taxon>Pseudomonadati</taxon>
        <taxon>Pseudomonadota</taxon>
        <taxon>Alphaproteobacteria</taxon>
        <taxon>Sphingomonadales</taxon>
        <taxon>Sphingomonadaceae</taxon>
        <taxon>Sphingomonas</taxon>
    </lineage>
</organism>
<dbReference type="Proteomes" id="UP001629244">
    <property type="component" value="Unassembled WGS sequence"/>
</dbReference>
<evidence type="ECO:0000313" key="7">
    <source>
        <dbReference type="EMBL" id="MFL9841144.1"/>
    </source>
</evidence>
<evidence type="ECO:0000259" key="6">
    <source>
        <dbReference type="PROSITE" id="PS50110"/>
    </source>
</evidence>
<feature type="domain" description="Response regulatory" evidence="6">
    <location>
        <begin position="6"/>
        <end position="122"/>
    </location>
</feature>
<protein>
    <submittedName>
        <fullName evidence="7">Response regulator transcription factor</fullName>
    </submittedName>
</protein>
<comment type="caution">
    <text evidence="7">The sequence shown here is derived from an EMBL/GenBank/DDBJ whole genome shotgun (WGS) entry which is preliminary data.</text>
</comment>
<keyword evidence="8" id="KW-1185">Reference proteome</keyword>
<dbReference type="CDD" id="cd17535">
    <property type="entry name" value="REC_NarL-like"/>
    <property type="match status" value="1"/>
</dbReference>
<dbReference type="SMART" id="SM00421">
    <property type="entry name" value="HTH_LUXR"/>
    <property type="match status" value="1"/>
</dbReference>